<feature type="domain" description="Polypeptide-transport-associated ShlB-type" evidence="6">
    <location>
        <begin position="75"/>
        <end position="138"/>
    </location>
</feature>
<dbReference type="Pfam" id="PF08479">
    <property type="entry name" value="POTRA_2"/>
    <property type="match status" value="1"/>
</dbReference>
<dbReference type="Gene3D" id="2.40.160.50">
    <property type="entry name" value="membrane protein fhac: a member of the omp85/tpsb transporter family"/>
    <property type="match status" value="1"/>
</dbReference>
<evidence type="ECO:0000259" key="5">
    <source>
        <dbReference type="Pfam" id="PF03865"/>
    </source>
</evidence>
<geneLocation type="plasmid" evidence="7">
    <name>plasmid3</name>
</geneLocation>
<evidence type="ECO:0000256" key="4">
    <source>
        <dbReference type="SAM" id="MobiDB-lite"/>
    </source>
</evidence>
<evidence type="ECO:0000313" key="7">
    <source>
        <dbReference type="EMBL" id="BAY73299.1"/>
    </source>
</evidence>
<proteinExistence type="predicted"/>
<evidence type="ECO:0000259" key="6">
    <source>
        <dbReference type="Pfam" id="PF08479"/>
    </source>
</evidence>
<gene>
    <name evidence="7" type="ORF">NIES23_61270</name>
</gene>
<keyword evidence="1" id="KW-0472">Membrane</keyword>
<keyword evidence="7" id="KW-0614">Plasmid</keyword>
<dbReference type="GO" id="GO:0098046">
    <property type="term" value="C:type V protein secretion system complex"/>
    <property type="evidence" value="ECO:0007669"/>
    <property type="project" value="TreeGrafter"/>
</dbReference>
<accession>A0A1Z4KWE7</accession>
<organism evidence="7 8">
    <name type="scientific">Trichormus variabilis NIES-23</name>
    <dbReference type="NCBI Taxonomy" id="1973479"/>
    <lineage>
        <taxon>Bacteria</taxon>
        <taxon>Bacillati</taxon>
        <taxon>Cyanobacteriota</taxon>
        <taxon>Cyanophyceae</taxon>
        <taxon>Nostocales</taxon>
        <taxon>Nostocaceae</taxon>
        <taxon>Trichormus</taxon>
    </lineage>
</organism>
<dbReference type="InterPro" id="IPR005565">
    <property type="entry name" value="Hemolysn_activator_HlyB_C"/>
</dbReference>
<dbReference type="PANTHER" id="PTHR34597">
    <property type="entry name" value="SLR1661 PROTEIN"/>
    <property type="match status" value="1"/>
</dbReference>
<evidence type="ECO:0000256" key="1">
    <source>
        <dbReference type="ARBA" id="ARBA00022452"/>
    </source>
</evidence>
<feature type="domain" description="Haemolysin activator HlyB C-terminal" evidence="5">
    <location>
        <begin position="215"/>
        <end position="519"/>
    </location>
</feature>
<reference evidence="7 8" key="1">
    <citation type="submission" date="2017-06" db="EMBL/GenBank/DDBJ databases">
        <title>Genome sequencing of cyanobaciteial culture collection at National Institute for Environmental Studies (NIES).</title>
        <authorList>
            <person name="Hirose Y."/>
            <person name="Shimura Y."/>
            <person name="Fujisawa T."/>
            <person name="Nakamura Y."/>
            <person name="Kawachi M."/>
        </authorList>
    </citation>
    <scope>NUCLEOTIDE SEQUENCE [LARGE SCALE GENOMIC DNA]</scope>
    <source>
        <strain evidence="7 8">NIES-23</strain>
        <plasmid evidence="8">Plasmid Plasmid3 dna</plasmid>
    </source>
</reference>
<dbReference type="InterPro" id="IPR051544">
    <property type="entry name" value="TPS_OM_transporter"/>
</dbReference>
<protein>
    <submittedName>
        <fullName evidence="7">Surface antigen D15 domain-containing protein</fullName>
    </submittedName>
</protein>
<evidence type="ECO:0000256" key="2">
    <source>
        <dbReference type="ARBA" id="ARBA00022692"/>
    </source>
</evidence>
<dbReference type="AlphaFoldDB" id="A0A1Z4KWE7"/>
<dbReference type="GO" id="GO:0008320">
    <property type="term" value="F:protein transmembrane transporter activity"/>
    <property type="evidence" value="ECO:0007669"/>
    <property type="project" value="TreeGrafter"/>
</dbReference>
<dbReference type="EMBL" id="AP018219">
    <property type="protein sequence ID" value="BAY73299.1"/>
    <property type="molecule type" value="Genomic_DNA"/>
</dbReference>
<dbReference type="Pfam" id="PF03865">
    <property type="entry name" value="ShlB"/>
    <property type="match status" value="1"/>
</dbReference>
<dbReference type="Proteomes" id="UP000217507">
    <property type="component" value="Plasmid Plasmid3 dna"/>
</dbReference>
<dbReference type="InterPro" id="IPR013686">
    <property type="entry name" value="Polypept-transport_assoc_ShlB"/>
</dbReference>
<dbReference type="GO" id="GO:0046819">
    <property type="term" value="P:protein secretion by the type V secretion system"/>
    <property type="evidence" value="ECO:0007669"/>
    <property type="project" value="TreeGrafter"/>
</dbReference>
<name>A0A1Z4KWE7_ANAVA</name>
<evidence type="ECO:0000256" key="3">
    <source>
        <dbReference type="ARBA" id="ARBA00023237"/>
    </source>
</evidence>
<evidence type="ECO:0000313" key="8">
    <source>
        <dbReference type="Proteomes" id="UP000217507"/>
    </source>
</evidence>
<feature type="region of interest" description="Disordered" evidence="4">
    <location>
        <begin position="23"/>
        <end position="58"/>
    </location>
</feature>
<keyword evidence="1" id="KW-1134">Transmembrane beta strand</keyword>
<sequence length="567" mass="62858">MSLHLLASITASNFSLTQAQFEPSGIQRENPPTIQQIPQLPTPLTPTPSPLTPPASSTPLLPQRTIQPSNFIKIKVQGFRFQGNTVFNNQELEKVLSEFLGQEITFLDLAKISDKITDYYVEQGYINSGAYIGVAQNQSLKADNAIVTVSIIEGRIEKINIVGDQRLQNYIRARIPQPILNNQRLLSALQLLQQDPLIEKITASLREGNQPSQAILDINVQPRQDFKVNIGLDNYRSPVIGTFQRRIDISHNNLLGLGDGLSVGYINTDGSNAIALAYSVPVNSNNGTIRFLYANITNNIIEQPLNSLDIVADARAYEISFRQPLIRQASANSAQELALGLTASRLESESSLQNTPFPISAGADASGRTRIFALRFFQDWSNRSLTEALFARSTLSLGLDAMDSTININPPDGRFFSWVGEALWLKRLGNSNTSVAVRSRLQLADRPLPAFEQISLGGISTVRGYRQDTFLSDNGFLLSTELRIPAWKRTTQELQVIPFIDFGTSWNHSSDTLSPSGSLTSVGLALQYRSDRLNARIDWGIPLNEINSNSNTWQENGIYFSLNYQLF</sequence>
<keyword evidence="3" id="KW-0998">Cell outer membrane</keyword>
<keyword evidence="2" id="KW-0812">Transmembrane</keyword>
<feature type="compositionally biased region" description="Pro residues" evidence="4">
    <location>
        <begin position="40"/>
        <end position="53"/>
    </location>
</feature>
<dbReference type="PANTHER" id="PTHR34597:SF3">
    <property type="entry name" value="OUTER MEMBRANE TRANSPORTER CDIB"/>
    <property type="match status" value="1"/>
</dbReference>
<dbReference type="Gene3D" id="3.10.20.310">
    <property type="entry name" value="membrane protein fhac"/>
    <property type="match status" value="1"/>
</dbReference>